<accession>A0ABR1K9T4</accession>
<protein>
    <submittedName>
        <fullName evidence="1">Uncharacterized protein</fullName>
    </submittedName>
</protein>
<keyword evidence="2" id="KW-1185">Reference proteome</keyword>
<sequence length="431" mass="49719">MLGRKMIDEKIPPVNDLRVVTAETLQVIKEEFWEKPALDPSPGSVQDIRLKDQEYGAERRETLEYSSAVRILDSICTLLDSGDGSLFAAAFDLHDHVTVVLAKNGTPTKEDRDAAKELFRTVVCTKDDVWEFFPFILNRCHRRLRKSLIKLKSSLEQLDLEEVCKDYQVNSLEDEFPGLALLKEDGKYTLAQVFRIKIRRMVDFTIEQLGDILGMENEDTPFALDGFRDTLCKVYQLSVTRIVQHESEPICRVKLPRRLHKVNRYLFAAMTLQAQAHRLLSGGQKIHHRWATNYIPTSDTRYIKLHRTLSRILEPRVLNITPAAATKHREWYPNAWGNWKDLVSTCLHPEIRLITHLDGSELVYNALPSYSSYRCLIHTSYRLRAIGCSKRTCYACSIWIRAYNAAFKTKWAVSERDGRIYVDWALPGEAC</sequence>
<gene>
    <name evidence="1" type="ORF">VKT23_000543</name>
</gene>
<name>A0ABR1K9T4_9AGAR</name>
<comment type="caution">
    <text evidence="1">The sequence shown here is derived from an EMBL/GenBank/DDBJ whole genome shotgun (WGS) entry which is preliminary data.</text>
</comment>
<dbReference type="EMBL" id="JBANRG010000001">
    <property type="protein sequence ID" value="KAK7472428.1"/>
    <property type="molecule type" value="Genomic_DNA"/>
</dbReference>
<dbReference type="Proteomes" id="UP001498398">
    <property type="component" value="Unassembled WGS sequence"/>
</dbReference>
<dbReference type="Pfam" id="PF14441">
    <property type="entry name" value="OTT_1508_deam"/>
    <property type="match status" value="1"/>
</dbReference>
<reference evidence="1 2" key="1">
    <citation type="submission" date="2024-01" db="EMBL/GenBank/DDBJ databases">
        <title>A draft genome for the cacao thread blight pathogen Marasmiellus scandens.</title>
        <authorList>
            <person name="Baruah I.K."/>
            <person name="Leung J."/>
            <person name="Bukari Y."/>
            <person name="Amoako-Attah I."/>
            <person name="Meinhardt L.W."/>
            <person name="Bailey B.A."/>
            <person name="Cohen S.P."/>
        </authorList>
    </citation>
    <scope>NUCLEOTIDE SEQUENCE [LARGE SCALE GENOMIC DNA]</scope>
    <source>
        <strain evidence="1 2">GH-19</strain>
    </source>
</reference>
<evidence type="ECO:0000313" key="2">
    <source>
        <dbReference type="Proteomes" id="UP001498398"/>
    </source>
</evidence>
<organism evidence="1 2">
    <name type="scientific">Marasmiellus scandens</name>
    <dbReference type="NCBI Taxonomy" id="2682957"/>
    <lineage>
        <taxon>Eukaryota</taxon>
        <taxon>Fungi</taxon>
        <taxon>Dikarya</taxon>
        <taxon>Basidiomycota</taxon>
        <taxon>Agaricomycotina</taxon>
        <taxon>Agaricomycetes</taxon>
        <taxon>Agaricomycetidae</taxon>
        <taxon>Agaricales</taxon>
        <taxon>Marasmiineae</taxon>
        <taxon>Omphalotaceae</taxon>
        <taxon>Marasmiellus</taxon>
    </lineage>
</organism>
<evidence type="ECO:0000313" key="1">
    <source>
        <dbReference type="EMBL" id="KAK7472428.1"/>
    </source>
</evidence>
<dbReference type="InterPro" id="IPR027796">
    <property type="entry name" value="OTT_1508_deam-like"/>
</dbReference>
<proteinExistence type="predicted"/>